<feature type="chain" id="PRO_5045144188" description="WG containing repeat-containing protein" evidence="1">
    <location>
        <begin position="21"/>
        <end position="145"/>
    </location>
</feature>
<organism evidence="2 3">
    <name type="scientific">Mucilaginibacter ximonensis</name>
    <dbReference type="NCBI Taxonomy" id="538021"/>
    <lineage>
        <taxon>Bacteria</taxon>
        <taxon>Pseudomonadati</taxon>
        <taxon>Bacteroidota</taxon>
        <taxon>Sphingobacteriia</taxon>
        <taxon>Sphingobacteriales</taxon>
        <taxon>Sphingobacteriaceae</taxon>
        <taxon>Mucilaginibacter</taxon>
    </lineage>
</organism>
<protein>
    <recommendedName>
        <fullName evidence="4">WG containing repeat-containing protein</fullName>
    </recommendedName>
</protein>
<evidence type="ECO:0000313" key="3">
    <source>
        <dbReference type="Proteomes" id="UP001597557"/>
    </source>
</evidence>
<feature type="signal peptide" evidence="1">
    <location>
        <begin position="1"/>
        <end position="20"/>
    </location>
</feature>
<evidence type="ECO:0000313" key="2">
    <source>
        <dbReference type="EMBL" id="MFD2874324.1"/>
    </source>
</evidence>
<dbReference type="RefSeq" id="WP_377188781.1">
    <property type="nucleotide sequence ID" value="NZ_JBHUPD010000004.1"/>
</dbReference>
<gene>
    <name evidence="2" type="ORF">ACFS5N_17715</name>
</gene>
<keyword evidence="1" id="KW-0732">Signal</keyword>
<reference evidence="3" key="1">
    <citation type="journal article" date="2019" name="Int. J. Syst. Evol. Microbiol.">
        <title>The Global Catalogue of Microorganisms (GCM) 10K type strain sequencing project: providing services to taxonomists for standard genome sequencing and annotation.</title>
        <authorList>
            <consortium name="The Broad Institute Genomics Platform"/>
            <consortium name="The Broad Institute Genome Sequencing Center for Infectious Disease"/>
            <person name="Wu L."/>
            <person name="Ma J."/>
        </authorList>
    </citation>
    <scope>NUCLEOTIDE SEQUENCE [LARGE SCALE GENOMIC DNA]</scope>
    <source>
        <strain evidence="3">KCTC 22437</strain>
    </source>
</reference>
<keyword evidence="3" id="KW-1185">Reference proteome</keyword>
<dbReference type="EMBL" id="JBHUPD010000004">
    <property type="protein sequence ID" value="MFD2874324.1"/>
    <property type="molecule type" value="Genomic_DNA"/>
</dbReference>
<accession>A0ABW5YH15</accession>
<comment type="caution">
    <text evidence="2">The sequence shown here is derived from an EMBL/GenBank/DDBJ whole genome shotgun (WGS) entry which is preliminary data.</text>
</comment>
<sequence length="145" mass="15991">MKTLTAILFSLLFWTMSVRAQTLYAADVYELKSTTPRGFLIDGKIYSADSYGLKDKVVGFIQDNKIYSADAYELKDKVIGFIEGKTIFRADAYELKDKPAAFLDNGKVYSADAYGLKNKIIGFYDGGPGAGAACAAILQLLHRHK</sequence>
<evidence type="ECO:0000256" key="1">
    <source>
        <dbReference type="SAM" id="SignalP"/>
    </source>
</evidence>
<evidence type="ECO:0008006" key="4">
    <source>
        <dbReference type="Google" id="ProtNLM"/>
    </source>
</evidence>
<proteinExistence type="predicted"/>
<dbReference type="Proteomes" id="UP001597557">
    <property type="component" value="Unassembled WGS sequence"/>
</dbReference>
<name>A0ABW5YH15_9SPHI</name>